<dbReference type="InterPro" id="IPR012923">
    <property type="entry name" value="Csm3"/>
</dbReference>
<evidence type="ECO:0000256" key="4">
    <source>
        <dbReference type="ARBA" id="ARBA00022763"/>
    </source>
</evidence>
<evidence type="ECO:0000256" key="3">
    <source>
        <dbReference type="ARBA" id="ARBA00011217"/>
    </source>
</evidence>
<protein>
    <recommendedName>
        <fullName evidence="9">Chromosome segregation in meiosis protein</fullName>
    </recommendedName>
</protein>
<keyword evidence="4 9" id="KW-0227">DNA damage</keyword>
<dbReference type="EMBL" id="MLKD01000023">
    <property type="protein sequence ID" value="OQE16685.1"/>
    <property type="molecule type" value="Genomic_DNA"/>
</dbReference>
<comment type="subunit">
    <text evidence="3">Component of the fork protection complex (FPC) consisting of TOF1 and CSM3.</text>
</comment>
<dbReference type="GO" id="GO:0031297">
    <property type="term" value="P:replication fork processing"/>
    <property type="evidence" value="ECO:0007669"/>
    <property type="project" value="UniProtKB-UniRule"/>
</dbReference>
<gene>
    <name evidence="12" type="ORF">PENSTE_c023G03217</name>
</gene>
<feature type="compositionally biased region" description="Polar residues" evidence="10">
    <location>
        <begin position="29"/>
        <end position="47"/>
    </location>
</feature>
<evidence type="ECO:0000313" key="12">
    <source>
        <dbReference type="EMBL" id="OQE16685.1"/>
    </source>
</evidence>
<evidence type="ECO:0000256" key="10">
    <source>
        <dbReference type="SAM" id="MobiDB-lite"/>
    </source>
</evidence>
<evidence type="ECO:0000256" key="9">
    <source>
        <dbReference type="RuleBase" id="RU366049"/>
    </source>
</evidence>
<comment type="subcellular location">
    <subcellularLocation>
        <location evidence="1 9">Nucleus</location>
    </subcellularLocation>
</comment>
<dbReference type="GO" id="GO:0043111">
    <property type="term" value="P:replication fork arrest"/>
    <property type="evidence" value="ECO:0007669"/>
    <property type="project" value="TreeGrafter"/>
</dbReference>
<keyword evidence="5" id="KW-0236">DNA replication inhibitor</keyword>
<comment type="caution">
    <text evidence="12">The sequence shown here is derived from an EMBL/GenBank/DDBJ whole genome shotgun (WGS) entry which is preliminary data.</text>
</comment>
<evidence type="ECO:0000256" key="7">
    <source>
        <dbReference type="ARBA" id="ARBA00023306"/>
    </source>
</evidence>
<feature type="region of interest" description="Disordered" evidence="10">
    <location>
        <begin position="28"/>
        <end position="55"/>
    </location>
</feature>
<reference evidence="13" key="1">
    <citation type="journal article" date="2017" name="Nat. Microbiol.">
        <title>Global analysis of biosynthetic gene clusters reveals vast potential of secondary metabolite production in Penicillium species.</title>
        <authorList>
            <person name="Nielsen J.C."/>
            <person name="Grijseels S."/>
            <person name="Prigent S."/>
            <person name="Ji B."/>
            <person name="Dainat J."/>
            <person name="Nielsen K.F."/>
            <person name="Frisvad J.C."/>
            <person name="Workman M."/>
            <person name="Nielsen J."/>
        </authorList>
    </citation>
    <scope>NUCLEOTIDE SEQUENCE [LARGE SCALE GENOMIC DNA]</scope>
    <source>
        <strain evidence="13">IBT 24891</strain>
    </source>
</reference>
<dbReference type="AlphaFoldDB" id="A0A1V6SRL9"/>
<dbReference type="Proteomes" id="UP000191285">
    <property type="component" value="Unassembled WGS sequence"/>
</dbReference>
<dbReference type="GO" id="GO:0031298">
    <property type="term" value="C:replication fork protection complex"/>
    <property type="evidence" value="ECO:0007669"/>
    <property type="project" value="TreeGrafter"/>
</dbReference>
<organism evidence="12 13">
    <name type="scientific">Penicillium steckii</name>
    <dbReference type="NCBI Taxonomy" id="303698"/>
    <lineage>
        <taxon>Eukaryota</taxon>
        <taxon>Fungi</taxon>
        <taxon>Dikarya</taxon>
        <taxon>Ascomycota</taxon>
        <taxon>Pezizomycotina</taxon>
        <taxon>Eurotiomycetes</taxon>
        <taxon>Eurotiomycetidae</taxon>
        <taxon>Eurotiales</taxon>
        <taxon>Aspergillaceae</taxon>
        <taxon>Penicillium</taxon>
    </lineage>
</organism>
<comment type="similarity">
    <text evidence="2 9">Belongs to the CSM3 family.</text>
</comment>
<evidence type="ECO:0000259" key="11">
    <source>
        <dbReference type="Pfam" id="PF07962"/>
    </source>
</evidence>
<dbReference type="GO" id="GO:0006974">
    <property type="term" value="P:DNA damage response"/>
    <property type="evidence" value="ECO:0007669"/>
    <property type="project" value="UniProtKB-KW"/>
</dbReference>
<dbReference type="InterPro" id="IPR040038">
    <property type="entry name" value="TIPIN/Csm3/Swi3"/>
</dbReference>
<dbReference type="OrthoDB" id="437078at2759"/>
<feature type="compositionally biased region" description="Polar residues" evidence="10">
    <location>
        <begin position="173"/>
        <end position="188"/>
    </location>
</feature>
<feature type="region of interest" description="Disordered" evidence="10">
    <location>
        <begin position="169"/>
        <end position="267"/>
    </location>
</feature>
<accession>A0A1V6SRL9</accession>
<dbReference type="STRING" id="303698.A0A1V6SRL9"/>
<sequence>MTASPEREGSPTNLDELFDYDVGLEDIFGNNNSNADQTNSKPQTGDPSSLGLDEEVKVTKKRQPIAKLDDNRLLSQNGIPKLRKAAKQKLRFKGKGHEFSDAARLLNFYQLWLDDLFPRAKFADGLSMIEKLGHSKRIQTMRREWIEEEKPRLYTGPEAEAEARVDSIELPTRLSSKQNGPSDAQTEGQFDPADDPEQLFMPDPEGSSRQPVSASHPEPDDDDLEDLLREQDDEMTGVQHTSEVPKNNAGSRDDFDAEYEAMNEMGL</sequence>
<keyword evidence="6 9" id="KW-0539">Nucleus</keyword>
<feature type="domain" description="Chromosome segregation in meiosis protein 3" evidence="11">
    <location>
        <begin position="67"/>
        <end position="150"/>
    </location>
</feature>
<evidence type="ECO:0000256" key="6">
    <source>
        <dbReference type="ARBA" id="ARBA00023242"/>
    </source>
</evidence>
<comment type="function">
    <text evidence="8">Forms a fork protection complex (FPC) with TOF1 and which is required for chromosome segregation during meiosis and DNA damage repair. FPC coordinates leading and lagging strand synthesis and moves with the replication fork. FPC stabilizes replication forks in a configuration that is recognized by replication checkpoint sensors.</text>
</comment>
<evidence type="ECO:0000256" key="1">
    <source>
        <dbReference type="ARBA" id="ARBA00004123"/>
    </source>
</evidence>
<keyword evidence="13" id="KW-1185">Reference proteome</keyword>
<evidence type="ECO:0000256" key="5">
    <source>
        <dbReference type="ARBA" id="ARBA00022880"/>
    </source>
</evidence>
<dbReference type="PANTHER" id="PTHR13220:SF11">
    <property type="entry name" value="TIMELESS-INTERACTING PROTEIN"/>
    <property type="match status" value="1"/>
</dbReference>
<evidence type="ECO:0000313" key="13">
    <source>
        <dbReference type="Proteomes" id="UP000191285"/>
    </source>
</evidence>
<feature type="compositionally biased region" description="Acidic residues" evidence="10">
    <location>
        <begin position="219"/>
        <end position="235"/>
    </location>
</feature>
<dbReference type="GO" id="GO:0003677">
    <property type="term" value="F:DNA binding"/>
    <property type="evidence" value="ECO:0007669"/>
    <property type="project" value="TreeGrafter"/>
</dbReference>
<proteinExistence type="inferred from homology"/>
<keyword evidence="7 9" id="KW-0131">Cell cycle</keyword>
<feature type="compositionally biased region" description="Polar residues" evidence="10">
    <location>
        <begin position="238"/>
        <end position="250"/>
    </location>
</feature>
<evidence type="ECO:0000256" key="8">
    <source>
        <dbReference type="ARBA" id="ARBA00025496"/>
    </source>
</evidence>
<comment type="function">
    <text evidence="9">Plays an important role in the control of DNA replication and the maintenance of replication fork stability.</text>
</comment>
<name>A0A1V6SRL9_9EURO</name>
<dbReference type="PANTHER" id="PTHR13220">
    <property type="entry name" value="TIMELESS INTERACTING-RELATED"/>
    <property type="match status" value="1"/>
</dbReference>
<evidence type="ECO:0000256" key="2">
    <source>
        <dbReference type="ARBA" id="ARBA00006075"/>
    </source>
</evidence>
<dbReference type="GO" id="GO:0000076">
    <property type="term" value="P:DNA replication checkpoint signaling"/>
    <property type="evidence" value="ECO:0007669"/>
    <property type="project" value="UniProtKB-UniRule"/>
</dbReference>
<dbReference type="Pfam" id="PF07962">
    <property type="entry name" value="Swi3"/>
    <property type="match status" value="1"/>
</dbReference>